<dbReference type="Proteomes" id="UP000000268">
    <property type="component" value="Plasmid pREB8"/>
</dbReference>
<accession>A8ZQU6</accession>
<keyword evidence="2" id="KW-1185">Reference proteome</keyword>
<dbReference type="RefSeq" id="WP_012168445.1">
    <property type="nucleotide sequence ID" value="NC_009933.1"/>
</dbReference>
<protein>
    <submittedName>
        <fullName evidence="1">Uncharacterized protein</fullName>
    </submittedName>
</protein>
<dbReference type="EMBL" id="CP000845">
    <property type="protein sequence ID" value="ABW33382.1"/>
    <property type="molecule type" value="Genomic_DNA"/>
</dbReference>
<geneLocation type="plasmid" evidence="1 2">
    <name>pREB8</name>
</geneLocation>
<keyword evidence="1" id="KW-0614">Plasmid</keyword>
<proteinExistence type="predicted"/>
<dbReference type="HOGENOM" id="CLU_1860814_0_0_3"/>
<organism evidence="1 2">
    <name type="scientific">Acaryochloris marina (strain MBIC 11017)</name>
    <dbReference type="NCBI Taxonomy" id="329726"/>
    <lineage>
        <taxon>Bacteria</taxon>
        <taxon>Bacillati</taxon>
        <taxon>Cyanobacteriota</taxon>
        <taxon>Cyanophyceae</taxon>
        <taxon>Acaryochloridales</taxon>
        <taxon>Acaryochloridaceae</taxon>
        <taxon>Acaryochloris</taxon>
    </lineage>
</organism>
<sequence>MISIPSLSLDQLEILRLAKRYSVEEFELAYESPVNNDLESPMGHPALIQGLIDAGLISVQVKGSFLRASEYQQESWAKYCVGIDHPTQEDWELWRRSFMARKEEGIDSLMIPGSSFKQFSNVWIREVDVQFVQPSNL</sequence>
<dbReference type="KEGG" id="amr:AM1_H0032"/>
<dbReference type="AlphaFoldDB" id="A8ZQU6"/>
<evidence type="ECO:0000313" key="2">
    <source>
        <dbReference type="Proteomes" id="UP000000268"/>
    </source>
</evidence>
<reference evidence="1 2" key="1">
    <citation type="journal article" date="2008" name="Proc. Natl. Acad. Sci. U.S.A.">
        <title>Niche adaptation and genome expansion in the chlorophyll d-producing cyanobacterium Acaryochloris marina.</title>
        <authorList>
            <person name="Swingley W.D."/>
            <person name="Chen M."/>
            <person name="Cheung P.C."/>
            <person name="Conrad A.L."/>
            <person name="Dejesa L.C."/>
            <person name="Hao J."/>
            <person name="Honchak B.M."/>
            <person name="Karbach L.E."/>
            <person name="Kurdoglu A."/>
            <person name="Lahiri S."/>
            <person name="Mastrian S.D."/>
            <person name="Miyashita H."/>
            <person name="Page L."/>
            <person name="Ramakrishna P."/>
            <person name="Satoh S."/>
            <person name="Sattley W.M."/>
            <person name="Shimada Y."/>
            <person name="Taylor H.L."/>
            <person name="Tomo T."/>
            <person name="Tsuchiya T."/>
            <person name="Wang Z.T."/>
            <person name="Raymond J."/>
            <person name="Mimuro M."/>
            <person name="Blankenship R.E."/>
            <person name="Touchman J.W."/>
        </authorList>
    </citation>
    <scope>NUCLEOTIDE SEQUENCE [LARGE SCALE GENOMIC DNA]</scope>
    <source>
        <strain evidence="2">MBIC 11017</strain>
        <plasmid evidence="2">Plasmid pREB8</plasmid>
    </source>
</reference>
<name>A8ZQU6_ACAM1</name>
<gene>
    <name evidence="1" type="ordered locus">AM1_H0032</name>
</gene>
<evidence type="ECO:0000313" key="1">
    <source>
        <dbReference type="EMBL" id="ABW33382.1"/>
    </source>
</evidence>